<dbReference type="Proteomes" id="UP000186817">
    <property type="component" value="Unassembled WGS sequence"/>
</dbReference>
<name>A0A1Q9D5R4_SYMMI</name>
<proteinExistence type="predicted"/>
<gene>
    <name evidence="1" type="ORF">AK812_SmicGene27958</name>
</gene>
<protein>
    <submittedName>
        <fullName evidence="1">Uncharacterized protein</fullName>
    </submittedName>
</protein>
<reference evidence="1 2" key="1">
    <citation type="submission" date="2016-02" db="EMBL/GenBank/DDBJ databases">
        <title>Genome analysis of coral dinoflagellate symbionts highlights evolutionary adaptations to a symbiotic lifestyle.</title>
        <authorList>
            <person name="Aranda M."/>
            <person name="Li Y."/>
            <person name="Liew Y.J."/>
            <person name="Baumgarten S."/>
            <person name="Simakov O."/>
            <person name="Wilson M."/>
            <person name="Piel J."/>
            <person name="Ashoor H."/>
            <person name="Bougouffa S."/>
            <person name="Bajic V.B."/>
            <person name="Ryu T."/>
            <person name="Ravasi T."/>
            <person name="Bayer T."/>
            <person name="Micklem G."/>
            <person name="Kim H."/>
            <person name="Bhak J."/>
            <person name="Lajeunesse T.C."/>
            <person name="Voolstra C.R."/>
        </authorList>
    </citation>
    <scope>NUCLEOTIDE SEQUENCE [LARGE SCALE GENOMIC DNA]</scope>
    <source>
        <strain evidence="1 2">CCMP2467</strain>
    </source>
</reference>
<dbReference type="EMBL" id="LSRX01000709">
    <property type="protein sequence ID" value="OLP90474.1"/>
    <property type="molecule type" value="Genomic_DNA"/>
</dbReference>
<keyword evidence="2" id="KW-1185">Reference proteome</keyword>
<evidence type="ECO:0000313" key="1">
    <source>
        <dbReference type="EMBL" id="OLP90474.1"/>
    </source>
</evidence>
<comment type="caution">
    <text evidence="1">The sequence shown here is derived from an EMBL/GenBank/DDBJ whole genome shotgun (WGS) entry which is preliminary data.</text>
</comment>
<dbReference type="OrthoDB" id="10540719at2759"/>
<accession>A0A1Q9D5R4</accession>
<sequence>MIPATGARPPSVAQYTTQHVGSLVAGAATARPMPIRISAASPATAAVPVQGSHSMSSCGYAVYAPGPVQAPSIAVSAPPAAKVITISATAEAQQAAETVTAGPGDHAFVTAAEGCS</sequence>
<organism evidence="1 2">
    <name type="scientific">Symbiodinium microadriaticum</name>
    <name type="common">Dinoflagellate</name>
    <name type="synonym">Zooxanthella microadriatica</name>
    <dbReference type="NCBI Taxonomy" id="2951"/>
    <lineage>
        <taxon>Eukaryota</taxon>
        <taxon>Sar</taxon>
        <taxon>Alveolata</taxon>
        <taxon>Dinophyceae</taxon>
        <taxon>Suessiales</taxon>
        <taxon>Symbiodiniaceae</taxon>
        <taxon>Symbiodinium</taxon>
    </lineage>
</organism>
<evidence type="ECO:0000313" key="2">
    <source>
        <dbReference type="Proteomes" id="UP000186817"/>
    </source>
</evidence>
<dbReference type="AlphaFoldDB" id="A0A1Q9D5R4"/>